<keyword evidence="9" id="KW-1003">Cell membrane</keyword>
<feature type="transmembrane region" description="Helical" evidence="9">
    <location>
        <begin position="157"/>
        <end position="178"/>
    </location>
</feature>
<comment type="caution">
    <text evidence="13">The sequence shown here is derived from an EMBL/GenBank/DDBJ whole genome shotgun (WGS) entry which is preliminary data.</text>
</comment>
<comment type="caution">
    <text evidence="9">Lacks conserved residue(s) required for the propagation of feature annotation.</text>
</comment>
<keyword evidence="6 9" id="KW-1133">Transmembrane helix</keyword>
<evidence type="ECO:0000256" key="1">
    <source>
        <dbReference type="ARBA" id="ARBA00004141"/>
    </source>
</evidence>
<feature type="transmembrane region" description="Helical" evidence="9">
    <location>
        <begin position="329"/>
        <end position="349"/>
    </location>
</feature>
<comment type="similarity">
    <text evidence="2 9 12">Belongs to the SecY/SEC61-alpha family.</text>
</comment>
<protein>
    <recommendedName>
        <fullName evidence="9 10">Protein translocase subunit SecY</fullName>
    </recommendedName>
</protein>
<dbReference type="AlphaFoldDB" id="A0A8J3N0R1"/>
<proteinExistence type="inferred from homology"/>
<feature type="transmembrane region" description="Helical" evidence="9">
    <location>
        <begin position="387"/>
        <end position="405"/>
    </location>
</feature>
<evidence type="ECO:0000256" key="6">
    <source>
        <dbReference type="ARBA" id="ARBA00022989"/>
    </source>
</evidence>
<dbReference type="Pfam" id="PF00344">
    <property type="entry name" value="SecY"/>
    <property type="match status" value="1"/>
</dbReference>
<accession>A0A8J3N0R1</accession>
<evidence type="ECO:0000313" key="13">
    <source>
        <dbReference type="EMBL" id="GHO91465.1"/>
    </source>
</evidence>
<dbReference type="GO" id="GO:0006605">
    <property type="term" value="P:protein targeting"/>
    <property type="evidence" value="ECO:0007669"/>
    <property type="project" value="UniProtKB-UniRule"/>
</dbReference>
<dbReference type="PRINTS" id="PR00303">
    <property type="entry name" value="SECYTRNLCASE"/>
</dbReference>
<comment type="subcellular location">
    <subcellularLocation>
        <location evidence="9">Cell membrane</location>
        <topology evidence="9">Multi-pass membrane protein</topology>
    </subcellularLocation>
    <subcellularLocation>
        <location evidence="1 11">Membrane</location>
        <topology evidence="1 11">Multi-pass membrane protein</topology>
    </subcellularLocation>
</comment>
<feature type="transmembrane region" description="Helical" evidence="9">
    <location>
        <begin position="185"/>
        <end position="203"/>
    </location>
</feature>
<dbReference type="PIRSF" id="PIRSF004557">
    <property type="entry name" value="SecY"/>
    <property type="match status" value="1"/>
</dbReference>
<dbReference type="RefSeq" id="WP_220202359.1">
    <property type="nucleotide sequence ID" value="NZ_BNJK01000001.1"/>
</dbReference>
<dbReference type="InterPro" id="IPR030659">
    <property type="entry name" value="SecY_CS"/>
</dbReference>
<dbReference type="SUPFAM" id="SSF103491">
    <property type="entry name" value="Preprotein translocase SecY subunit"/>
    <property type="match status" value="1"/>
</dbReference>
<keyword evidence="4 9" id="KW-0812">Transmembrane</keyword>
<dbReference type="InterPro" id="IPR002208">
    <property type="entry name" value="SecY/SEC61-alpha"/>
</dbReference>
<dbReference type="PROSITE" id="PS00756">
    <property type="entry name" value="SECY_2"/>
    <property type="match status" value="1"/>
</dbReference>
<dbReference type="HAMAP" id="MF_01465">
    <property type="entry name" value="SecY"/>
    <property type="match status" value="1"/>
</dbReference>
<keyword evidence="7 9" id="KW-0811">Translocation</keyword>
<evidence type="ECO:0000256" key="4">
    <source>
        <dbReference type="ARBA" id="ARBA00022692"/>
    </source>
</evidence>
<feature type="transmembrane region" description="Helical" evidence="9">
    <location>
        <begin position="83"/>
        <end position="103"/>
    </location>
</feature>
<dbReference type="InterPro" id="IPR026593">
    <property type="entry name" value="SecY"/>
</dbReference>
<dbReference type="Gene3D" id="1.10.3370.10">
    <property type="entry name" value="SecY subunit domain"/>
    <property type="match status" value="1"/>
</dbReference>
<keyword evidence="14" id="KW-1185">Reference proteome</keyword>
<dbReference type="EMBL" id="BNJK01000001">
    <property type="protein sequence ID" value="GHO91465.1"/>
    <property type="molecule type" value="Genomic_DNA"/>
</dbReference>
<evidence type="ECO:0000256" key="8">
    <source>
        <dbReference type="ARBA" id="ARBA00023136"/>
    </source>
</evidence>
<organism evidence="13 14">
    <name type="scientific">Reticulibacter mediterranei</name>
    <dbReference type="NCBI Taxonomy" id="2778369"/>
    <lineage>
        <taxon>Bacteria</taxon>
        <taxon>Bacillati</taxon>
        <taxon>Chloroflexota</taxon>
        <taxon>Ktedonobacteria</taxon>
        <taxon>Ktedonobacterales</taxon>
        <taxon>Reticulibacteraceae</taxon>
        <taxon>Reticulibacter</taxon>
    </lineage>
</organism>
<dbReference type="GO" id="GO:0005886">
    <property type="term" value="C:plasma membrane"/>
    <property type="evidence" value="ECO:0007669"/>
    <property type="project" value="UniProtKB-SubCell"/>
</dbReference>
<evidence type="ECO:0000256" key="3">
    <source>
        <dbReference type="ARBA" id="ARBA00022448"/>
    </source>
</evidence>
<evidence type="ECO:0000256" key="2">
    <source>
        <dbReference type="ARBA" id="ARBA00005751"/>
    </source>
</evidence>
<dbReference type="NCBIfam" id="TIGR00967">
    <property type="entry name" value="3a0501s007"/>
    <property type="match status" value="1"/>
</dbReference>
<dbReference type="PANTHER" id="PTHR10906">
    <property type="entry name" value="SECY/SEC61-ALPHA FAMILY MEMBER"/>
    <property type="match status" value="1"/>
</dbReference>
<comment type="subunit">
    <text evidence="9">Component of the Sec protein translocase complex. Heterotrimer consisting of SecY, SecE and SecG subunits. The heterotrimers can form oligomers, although 1 heterotrimer is thought to be able to translocate proteins. Interacts with the ribosome. Interacts with SecDF, and other proteins may be involved. Interacts with SecA.</text>
</comment>
<keyword evidence="8 9" id="KW-0472">Membrane</keyword>
<dbReference type="Proteomes" id="UP000597444">
    <property type="component" value="Unassembled WGS sequence"/>
</dbReference>
<dbReference type="PROSITE" id="PS00755">
    <property type="entry name" value="SECY_1"/>
    <property type="match status" value="1"/>
</dbReference>
<reference evidence="13" key="1">
    <citation type="submission" date="2020-10" db="EMBL/GenBank/DDBJ databases">
        <title>Taxonomic study of unclassified bacteria belonging to the class Ktedonobacteria.</title>
        <authorList>
            <person name="Yabe S."/>
            <person name="Wang C.M."/>
            <person name="Zheng Y."/>
            <person name="Sakai Y."/>
            <person name="Cavaletti L."/>
            <person name="Monciardini P."/>
            <person name="Donadio S."/>
        </authorList>
    </citation>
    <scope>NUCLEOTIDE SEQUENCE</scope>
    <source>
        <strain evidence="13">ID150040</strain>
    </source>
</reference>
<gene>
    <name evidence="13" type="primary">secY_1</name>
    <name evidence="9" type="synonym">secY</name>
    <name evidence="13" type="ORF">KSF_015130</name>
</gene>
<evidence type="ECO:0000256" key="7">
    <source>
        <dbReference type="ARBA" id="ARBA00023010"/>
    </source>
</evidence>
<keyword evidence="3 9" id="KW-0813">Transport</keyword>
<dbReference type="GO" id="GO:0065002">
    <property type="term" value="P:intracellular protein transmembrane transport"/>
    <property type="evidence" value="ECO:0007669"/>
    <property type="project" value="UniProtKB-UniRule"/>
</dbReference>
<dbReference type="InterPro" id="IPR023201">
    <property type="entry name" value="SecY_dom_sf"/>
</dbReference>
<keyword evidence="5 9" id="KW-0653">Protein transport</keyword>
<evidence type="ECO:0000256" key="11">
    <source>
        <dbReference type="RuleBase" id="RU003484"/>
    </source>
</evidence>
<evidence type="ECO:0000256" key="9">
    <source>
        <dbReference type="HAMAP-Rule" id="MF_01465"/>
    </source>
</evidence>
<sequence length="443" mass="48395">MWEKIQNFWAMPDLRNKLLFTLGMLFIFRVLANIPVPLSAEGQRRLIDLFAGRGDAALGQLLGLLDTFSGGSLQRFSIVALSIYPYITATIVTQLLIPIIPAWRERLTEGETGKQLFSRITRLMAVPLAFLQGIGQLSIFVQAGIVESSSFTFVGPAWLDTLSMLATLVAGTMILVWLGELITEYGVGNGISIIIFAGIVSTLPSNIQQDIVTAITSGGGGSAMISLLVSCLLGLLLIVGMIYLYLGQKRIIVRYPTKRRVGKDLLVGAASTTYIPMQVNSVGMVPLIFASSTAIFPALLARYLTASPVKWLSGSALWISTYLANTRLWSYWVLYFVLVVAFTYFYTFVQWEQQRLPEMLQKQGAVIPGQRPGVGTEKYLLAILKRLTLVGALSLGVAAVLPLLIPVGGLDSTKLLIVVGVVLDTVRQVNAHMQMRTYKGLLS</sequence>
<evidence type="ECO:0000256" key="5">
    <source>
        <dbReference type="ARBA" id="ARBA00022927"/>
    </source>
</evidence>
<evidence type="ECO:0000313" key="14">
    <source>
        <dbReference type="Proteomes" id="UP000597444"/>
    </source>
</evidence>
<comment type="function">
    <text evidence="9 10">The central subunit of the protein translocation channel SecYEG. Consists of two halves formed by TMs 1-5 and 6-10. These two domains form a lateral gate at the front which open onto the bilayer between TMs 2 and 7, and are clamped together by SecE at the back. The channel is closed by both a pore ring composed of hydrophobic SecY resides and a short helix (helix 2A) on the extracellular side of the membrane which forms a plug. The plug probably moves laterally to allow the channel to open. The ring and the pore may move independently.</text>
</comment>
<dbReference type="GO" id="GO:0043952">
    <property type="term" value="P:protein transport by the Sec complex"/>
    <property type="evidence" value="ECO:0007669"/>
    <property type="project" value="UniProtKB-UniRule"/>
</dbReference>
<evidence type="ECO:0000256" key="10">
    <source>
        <dbReference type="RuleBase" id="RU000537"/>
    </source>
</evidence>
<feature type="transmembrane region" description="Helical" evidence="9">
    <location>
        <begin position="284"/>
        <end position="304"/>
    </location>
</feature>
<name>A0A8J3N0R1_9CHLR</name>
<evidence type="ECO:0000256" key="12">
    <source>
        <dbReference type="RuleBase" id="RU004349"/>
    </source>
</evidence>
<feature type="transmembrane region" description="Helical" evidence="9">
    <location>
        <begin position="123"/>
        <end position="145"/>
    </location>
</feature>
<feature type="transmembrane region" description="Helical" evidence="9">
    <location>
        <begin position="223"/>
        <end position="246"/>
    </location>
</feature>